<organism evidence="2 3">
    <name type="scientific">Robertkochia marina</name>
    <dbReference type="NCBI Taxonomy" id="1227945"/>
    <lineage>
        <taxon>Bacteria</taxon>
        <taxon>Pseudomonadati</taxon>
        <taxon>Bacteroidota</taxon>
        <taxon>Flavobacteriia</taxon>
        <taxon>Flavobacteriales</taxon>
        <taxon>Flavobacteriaceae</taxon>
        <taxon>Robertkochia</taxon>
    </lineage>
</organism>
<name>A0A4S3LY44_9FLAO</name>
<proteinExistence type="predicted"/>
<dbReference type="AlphaFoldDB" id="A0A4S3LY44"/>
<keyword evidence="1" id="KW-0472">Membrane</keyword>
<dbReference type="Proteomes" id="UP000305939">
    <property type="component" value="Unassembled WGS sequence"/>
</dbReference>
<dbReference type="RefSeq" id="WP_136336572.1">
    <property type="nucleotide sequence ID" value="NZ_QXMP01000003.1"/>
</dbReference>
<accession>A0A4S3LY44</accession>
<dbReference type="EMBL" id="SSMC01000003">
    <property type="protein sequence ID" value="THD66500.1"/>
    <property type="molecule type" value="Genomic_DNA"/>
</dbReference>
<keyword evidence="1" id="KW-0812">Transmembrane</keyword>
<evidence type="ECO:0000313" key="3">
    <source>
        <dbReference type="Proteomes" id="UP000305939"/>
    </source>
</evidence>
<dbReference type="InterPro" id="IPR058512">
    <property type="entry name" value="DUF8199"/>
</dbReference>
<keyword evidence="1" id="KW-1133">Transmembrane helix</keyword>
<evidence type="ECO:0000313" key="2">
    <source>
        <dbReference type="EMBL" id="THD66500.1"/>
    </source>
</evidence>
<gene>
    <name evidence="2" type="ORF">E7Z59_11910</name>
</gene>
<reference evidence="2 3" key="1">
    <citation type="submission" date="2019-04" db="EMBL/GenBank/DDBJ databases">
        <title>Draft genome sequence of Robertkochia marina CC-AMO-30D.</title>
        <authorList>
            <person name="Hameed A."/>
            <person name="Lin S.-Y."/>
            <person name="Shahina M."/>
            <person name="Lai W.-A."/>
            <person name="Young C.-C."/>
        </authorList>
    </citation>
    <scope>NUCLEOTIDE SEQUENCE [LARGE SCALE GENOMIC DNA]</scope>
    <source>
        <strain evidence="2 3">CC-AMO-30D</strain>
    </source>
</reference>
<feature type="transmembrane region" description="Helical" evidence="1">
    <location>
        <begin position="15"/>
        <end position="33"/>
    </location>
</feature>
<dbReference type="Pfam" id="PF26622">
    <property type="entry name" value="DUF8199"/>
    <property type="match status" value="1"/>
</dbReference>
<sequence length="145" mass="16386">MLLLFVGMKAVFQKISSFIMALVVMFSTMSFSINKHYCMDHLVDVSVIFPADSCGMDMMATPSTEGEQFDATPCCSEEHIAIEGQDEINTADSLSVEISKTFVTAFAYTFNALYVEEFTERPEYEDYSPPLITKDLPVFYETYLI</sequence>
<keyword evidence="3" id="KW-1185">Reference proteome</keyword>
<dbReference type="OrthoDB" id="1493875at2"/>
<protein>
    <submittedName>
        <fullName evidence="2">Uncharacterized protein</fullName>
    </submittedName>
</protein>
<evidence type="ECO:0000256" key="1">
    <source>
        <dbReference type="SAM" id="Phobius"/>
    </source>
</evidence>
<comment type="caution">
    <text evidence="2">The sequence shown here is derived from an EMBL/GenBank/DDBJ whole genome shotgun (WGS) entry which is preliminary data.</text>
</comment>
<dbReference type="NCBIfam" id="NF047658">
    <property type="entry name" value="HYC_CC_PP"/>
    <property type="match status" value="1"/>
</dbReference>
<dbReference type="InterPro" id="IPR058060">
    <property type="entry name" value="HYC_CC_PP"/>
</dbReference>